<dbReference type="Proteomes" id="UP000325433">
    <property type="component" value="Unassembled WGS sequence"/>
</dbReference>
<dbReference type="InterPro" id="IPR014722">
    <property type="entry name" value="Rib_uL2_dom2"/>
</dbReference>
<dbReference type="InterPro" id="IPR012340">
    <property type="entry name" value="NA-bd_OB-fold"/>
</dbReference>
<dbReference type="NCBIfam" id="TIGR00037">
    <property type="entry name" value="eIF_5A"/>
    <property type="match status" value="1"/>
</dbReference>
<feature type="signal peptide" evidence="1">
    <location>
        <begin position="1"/>
        <end position="25"/>
    </location>
</feature>
<dbReference type="GO" id="GO:0043022">
    <property type="term" value="F:ribosome binding"/>
    <property type="evidence" value="ECO:0007669"/>
    <property type="project" value="InterPro"/>
</dbReference>
<dbReference type="AlphaFoldDB" id="A0A5N6VR36"/>
<keyword evidence="1" id="KW-0732">Signal</keyword>
<feature type="chain" id="PRO_5025036105" description="Translation initiation factor 5A C-terminal domain-containing protein" evidence="1">
    <location>
        <begin position="26"/>
        <end position="186"/>
    </location>
</feature>
<evidence type="ECO:0000256" key="1">
    <source>
        <dbReference type="SAM" id="SignalP"/>
    </source>
</evidence>
<sequence>MFLSFTRSSAVLLILINSFYIPISKQSLQYSQNKMSNDEQHNHMFGQAWEGAPATFFMQASALRKNGHMVIHGRPCKIAEVSSSRTECHFVALDLFSGKELETTAAPDANIEVPNVLRTEYQFSYTDDNMLYLLTSDGSEKSDVHVPNGEIGDKISEFEEAGLEAIITVMSAMGEEAAIAIREAPK</sequence>
<protein>
    <recommendedName>
        <fullName evidence="2">Translation initiation factor 5A C-terminal domain-containing protein</fullName>
    </recommendedName>
</protein>
<dbReference type="Gene3D" id="2.30.30.30">
    <property type="match status" value="1"/>
</dbReference>
<dbReference type="Gene3D" id="2.40.50.140">
    <property type="entry name" value="Nucleic acid-binding proteins"/>
    <property type="match status" value="1"/>
</dbReference>
<dbReference type="SUPFAM" id="SSF50104">
    <property type="entry name" value="Translation proteins SH3-like domain"/>
    <property type="match status" value="1"/>
</dbReference>
<dbReference type="GO" id="GO:0045901">
    <property type="term" value="P:positive regulation of translational elongation"/>
    <property type="evidence" value="ECO:0007669"/>
    <property type="project" value="InterPro"/>
</dbReference>
<dbReference type="GO" id="GO:0045905">
    <property type="term" value="P:positive regulation of translational termination"/>
    <property type="evidence" value="ECO:0007669"/>
    <property type="project" value="InterPro"/>
</dbReference>
<dbReference type="GO" id="GO:0003723">
    <property type="term" value="F:RNA binding"/>
    <property type="evidence" value="ECO:0007669"/>
    <property type="project" value="InterPro"/>
</dbReference>
<dbReference type="PIRSF" id="PIRSF003025">
    <property type="entry name" value="eIF5A"/>
    <property type="match status" value="1"/>
</dbReference>
<dbReference type="GO" id="GO:0003746">
    <property type="term" value="F:translation elongation factor activity"/>
    <property type="evidence" value="ECO:0007669"/>
    <property type="project" value="InterPro"/>
</dbReference>
<dbReference type="PANTHER" id="PTHR11673">
    <property type="entry name" value="TRANSLATION INITIATION FACTOR 5A FAMILY MEMBER"/>
    <property type="match status" value="1"/>
</dbReference>
<feature type="domain" description="Translation initiation factor 5A C-terminal" evidence="2">
    <location>
        <begin position="115"/>
        <end position="182"/>
    </location>
</feature>
<dbReference type="InterPro" id="IPR008991">
    <property type="entry name" value="Translation_prot_SH3-like_sf"/>
</dbReference>
<gene>
    <name evidence="3" type="ORF">BDV41DRAFT_543112</name>
</gene>
<dbReference type="SUPFAM" id="SSF50249">
    <property type="entry name" value="Nucleic acid-binding proteins"/>
    <property type="match status" value="1"/>
</dbReference>
<reference evidence="4" key="1">
    <citation type="submission" date="2019-04" db="EMBL/GenBank/DDBJ databases">
        <title>Friends and foes A comparative genomics studyof 23 Aspergillus species from section Flavi.</title>
        <authorList>
            <consortium name="DOE Joint Genome Institute"/>
            <person name="Kjaerbolling I."/>
            <person name="Vesth T."/>
            <person name="Frisvad J.C."/>
            <person name="Nybo J.L."/>
            <person name="Theobald S."/>
            <person name="Kildgaard S."/>
            <person name="Isbrandt T."/>
            <person name="Kuo A."/>
            <person name="Sato A."/>
            <person name="Lyhne E.K."/>
            <person name="Kogle M.E."/>
            <person name="Wiebenga A."/>
            <person name="Kun R.S."/>
            <person name="Lubbers R.J."/>
            <person name="Makela M.R."/>
            <person name="Barry K."/>
            <person name="Chovatia M."/>
            <person name="Clum A."/>
            <person name="Daum C."/>
            <person name="Haridas S."/>
            <person name="He G."/>
            <person name="LaButti K."/>
            <person name="Lipzen A."/>
            <person name="Mondo S."/>
            <person name="Riley R."/>
            <person name="Salamov A."/>
            <person name="Simmons B.A."/>
            <person name="Magnuson J.K."/>
            <person name="Henrissat B."/>
            <person name="Mortensen U.H."/>
            <person name="Larsen T.O."/>
            <person name="Devries R.P."/>
            <person name="Grigoriev I.V."/>
            <person name="Machida M."/>
            <person name="Baker S.E."/>
            <person name="Andersen M.R."/>
        </authorList>
    </citation>
    <scope>NUCLEOTIDE SEQUENCE [LARGE SCALE GENOMIC DNA]</scope>
    <source>
        <strain evidence="4">CBS 130015</strain>
    </source>
</reference>
<name>A0A5N6VR36_9EURO</name>
<dbReference type="Pfam" id="PF21485">
    <property type="entry name" value="IF5A-like_N"/>
    <property type="match status" value="1"/>
</dbReference>
<evidence type="ECO:0000313" key="3">
    <source>
        <dbReference type="EMBL" id="KAE8310951.1"/>
    </source>
</evidence>
<dbReference type="InterPro" id="IPR020189">
    <property type="entry name" value="IF5A_C"/>
</dbReference>
<organism evidence="3 4">
    <name type="scientific">Aspergillus transmontanensis</name>
    <dbReference type="NCBI Taxonomy" id="1034304"/>
    <lineage>
        <taxon>Eukaryota</taxon>
        <taxon>Fungi</taxon>
        <taxon>Dikarya</taxon>
        <taxon>Ascomycota</taxon>
        <taxon>Pezizomycotina</taxon>
        <taxon>Eurotiomycetes</taxon>
        <taxon>Eurotiomycetidae</taxon>
        <taxon>Eurotiales</taxon>
        <taxon>Aspergillaceae</taxon>
        <taxon>Aspergillus</taxon>
        <taxon>Aspergillus subgen. Circumdati</taxon>
    </lineage>
</organism>
<dbReference type="InterPro" id="IPR048670">
    <property type="entry name" value="IF5A-like_N"/>
</dbReference>
<dbReference type="Pfam" id="PF01287">
    <property type="entry name" value="eIF-5a"/>
    <property type="match status" value="1"/>
</dbReference>
<dbReference type="EMBL" id="ML738347">
    <property type="protein sequence ID" value="KAE8310951.1"/>
    <property type="molecule type" value="Genomic_DNA"/>
</dbReference>
<evidence type="ECO:0000259" key="2">
    <source>
        <dbReference type="SMART" id="SM01376"/>
    </source>
</evidence>
<keyword evidence="4" id="KW-1185">Reference proteome</keyword>
<dbReference type="InterPro" id="IPR001884">
    <property type="entry name" value="IF5A-like"/>
</dbReference>
<dbReference type="CDD" id="cd04468">
    <property type="entry name" value="S1_eIF5A"/>
    <property type="match status" value="1"/>
</dbReference>
<dbReference type="SMART" id="SM01376">
    <property type="entry name" value="eIF-5a"/>
    <property type="match status" value="1"/>
</dbReference>
<proteinExistence type="predicted"/>
<evidence type="ECO:0000313" key="4">
    <source>
        <dbReference type="Proteomes" id="UP000325433"/>
    </source>
</evidence>
<accession>A0A5N6VR36</accession>